<keyword evidence="2" id="KW-1003">Cell membrane</keyword>
<dbReference type="GO" id="GO:0005886">
    <property type="term" value="C:plasma membrane"/>
    <property type="evidence" value="ECO:0007669"/>
    <property type="project" value="UniProtKB-SubCell"/>
</dbReference>
<dbReference type="GO" id="GO:0008324">
    <property type="term" value="F:monoatomic cation transmembrane transporter activity"/>
    <property type="evidence" value="ECO:0007669"/>
    <property type="project" value="InterPro"/>
</dbReference>
<dbReference type="NCBIfam" id="NF009295">
    <property type="entry name" value="PRK12652.1"/>
    <property type="match status" value="1"/>
</dbReference>
<evidence type="ECO:0000313" key="9">
    <source>
        <dbReference type="Proteomes" id="UP000663586"/>
    </source>
</evidence>
<dbReference type="PANTHER" id="PTHR34584:SF1">
    <property type="entry name" value="NA(+)_H(+) ANTIPORTER SUBUNIT E1"/>
    <property type="match status" value="1"/>
</dbReference>
<evidence type="ECO:0000256" key="1">
    <source>
        <dbReference type="ARBA" id="ARBA00004651"/>
    </source>
</evidence>
<dbReference type="Proteomes" id="UP000663586">
    <property type="component" value="Chromosome"/>
</dbReference>
<protein>
    <submittedName>
        <fullName evidence="8">Nucleotide-binding protein, UspA family</fullName>
    </submittedName>
</protein>
<dbReference type="GeneID" id="70685275"/>
<gene>
    <name evidence="8" type="primary">uspA24</name>
    <name evidence="8" type="ORF">AArcS_1900</name>
</gene>
<comment type="subcellular location">
    <subcellularLocation>
        <location evidence="1">Cell membrane</location>
        <topology evidence="1">Multi-pass membrane protein</topology>
    </subcellularLocation>
</comment>
<dbReference type="AlphaFoldDB" id="A0A897MRH0"/>
<keyword evidence="5 7" id="KW-0472">Membrane</keyword>
<organism evidence="8 9">
    <name type="scientific">Natranaeroarchaeum sulfidigenes</name>
    <dbReference type="NCBI Taxonomy" id="2784880"/>
    <lineage>
        <taxon>Archaea</taxon>
        <taxon>Methanobacteriati</taxon>
        <taxon>Methanobacteriota</taxon>
        <taxon>Stenosarchaea group</taxon>
        <taxon>Halobacteria</taxon>
        <taxon>Halobacteriales</taxon>
        <taxon>Natronoarchaeaceae</taxon>
        <taxon>Natranaeroarchaeum</taxon>
    </lineage>
</organism>
<evidence type="ECO:0000256" key="2">
    <source>
        <dbReference type="ARBA" id="ARBA00022475"/>
    </source>
</evidence>
<feature type="compositionally biased region" description="Basic and acidic residues" evidence="6">
    <location>
        <begin position="335"/>
        <end position="352"/>
    </location>
</feature>
<dbReference type="KEGG" id="hara:AArcS_1900"/>
<evidence type="ECO:0000256" key="6">
    <source>
        <dbReference type="SAM" id="MobiDB-lite"/>
    </source>
</evidence>
<dbReference type="RefSeq" id="WP_238477169.1">
    <property type="nucleotide sequence ID" value="NZ_CP064786.1"/>
</dbReference>
<proteinExistence type="predicted"/>
<dbReference type="PANTHER" id="PTHR34584">
    <property type="entry name" value="NA(+)/H(+) ANTIPORTER SUBUNIT E1"/>
    <property type="match status" value="1"/>
</dbReference>
<evidence type="ECO:0000256" key="4">
    <source>
        <dbReference type="ARBA" id="ARBA00022989"/>
    </source>
</evidence>
<evidence type="ECO:0000313" key="8">
    <source>
        <dbReference type="EMBL" id="QSG03107.1"/>
    </source>
</evidence>
<feature type="region of interest" description="Disordered" evidence="6">
    <location>
        <begin position="312"/>
        <end position="352"/>
    </location>
</feature>
<evidence type="ECO:0000256" key="5">
    <source>
        <dbReference type="ARBA" id="ARBA00023136"/>
    </source>
</evidence>
<accession>A0A897MRH0</accession>
<feature type="transmembrane region" description="Helical" evidence="7">
    <location>
        <begin position="177"/>
        <end position="198"/>
    </location>
</feature>
<keyword evidence="9" id="KW-1185">Reference proteome</keyword>
<dbReference type="Pfam" id="PF01899">
    <property type="entry name" value="MNHE"/>
    <property type="match status" value="1"/>
</dbReference>
<sequence length="352" mass="38658">MTNSGGILVPVGPSRTLEETVAHAVELVDTEGGDIHLIKTVPGHHVERDEVSPDQRVLDRAERFANKYSTGAISVRTALLGTEEYIAGPAEHVEFYLEYMNEHELDRILVDPGFSFDATAPTLQSLEELLDELGIEYELADVGDPDWKPTRGELIRGGVIGAAAFGFYVALGGPTYWFAIWSGVVTALISGILLRNVVFETTPRLRQGVRVFARLGIFVPSLLWEIAKANVQFAYVVLHPRLPIDPHLDRVEGAVGDGKSVMVFANSITLTPGTMAVDADGHHLLIHSLNRSAREDMLDGVHESAVRKLFYGSGRQRMEGPGPREDFEPLYGSSIRDRDGRGSDDSKQEDTQ</sequence>
<reference evidence="8" key="1">
    <citation type="submission" date="2020-11" db="EMBL/GenBank/DDBJ databases">
        <title>Carbohydrate-dependent, anaerobic sulfur respiration: A novel catabolism in halophilic archaea.</title>
        <authorList>
            <person name="Sorokin D.Y."/>
            <person name="Messina E."/>
            <person name="Smedile F."/>
            <person name="La Cono V."/>
            <person name="Hallsworth J.E."/>
            <person name="Yakimov M.M."/>
        </authorList>
    </citation>
    <scope>NUCLEOTIDE SEQUENCE</scope>
    <source>
        <strain evidence="8">AArc-S</strain>
    </source>
</reference>
<dbReference type="EMBL" id="CP064786">
    <property type="protein sequence ID" value="QSG03107.1"/>
    <property type="molecule type" value="Genomic_DNA"/>
</dbReference>
<keyword evidence="3 7" id="KW-0812">Transmembrane</keyword>
<evidence type="ECO:0000256" key="3">
    <source>
        <dbReference type="ARBA" id="ARBA00022692"/>
    </source>
</evidence>
<feature type="compositionally biased region" description="Basic and acidic residues" evidence="6">
    <location>
        <begin position="316"/>
        <end position="327"/>
    </location>
</feature>
<feature type="transmembrane region" description="Helical" evidence="7">
    <location>
        <begin position="154"/>
        <end position="171"/>
    </location>
</feature>
<keyword evidence="4 7" id="KW-1133">Transmembrane helix</keyword>
<dbReference type="InterPro" id="IPR002758">
    <property type="entry name" value="Cation_antiport_E"/>
</dbReference>
<name>A0A897MRH0_9EURY</name>
<evidence type="ECO:0000256" key="7">
    <source>
        <dbReference type="SAM" id="Phobius"/>
    </source>
</evidence>